<name>A0AAV4VSK6_9ARAC</name>
<comment type="caution">
    <text evidence="2">The sequence shown here is derived from an EMBL/GenBank/DDBJ whole genome shotgun (WGS) entry which is preliminary data.</text>
</comment>
<organism evidence="2 3">
    <name type="scientific">Caerostris darwini</name>
    <dbReference type="NCBI Taxonomy" id="1538125"/>
    <lineage>
        <taxon>Eukaryota</taxon>
        <taxon>Metazoa</taxon>
        <taxon>Ecdysozoa</taxon>
        <taxon>Arthropoda</taxon>
        <taxon>Chelicerata</taxon>
        <taxon>Arachnida</taxon>
        <taxon>Araneae</taxon>
        <taxon>Araneomorphae</taxon>
        <taxon>Entelegynae</taxon>
        <taxon>Araneoidea</taxon>
        <taxon>Araneidae</taxon>
        <taxon>Caerostris</taxon>
    </lineage>
</organism>
<dbReference type="Proteomes" id="UP001054837">
    <property type="component" value="Unassembled WGS sequence"/>
</dbReference>
<gene>
    <name evidence="2" type="ORF">CDAR_589001</name>
</gene>
<keyword evidence="3" id="KW-1185">Reference proteome</keyword>
<dbReference type="EMBL" id="BPLQ01013529">
    <property type="protein sequence ID" value="GIY72890.1"/>
    <property type="molecule type" value="Genomic_DNA"/>
</dbReference>
<accession>A0AAV4VSK6</accession>
<dbReference type="AlphaFoldDB" id="A0AAV4VSK6"/>
<evidence type="ECO:0000313" key="2">
    <source>
        <dbReference type="EMBL" id="GIY72890.1"/>
    </source>
</evidence>
<reference evidence="2 3" key="1">
    <citation type="submission" date="2021-06" db="EMBL/GenBank/DDBJ databases">
        <title>Caerostris darwini draft genome.</title>
        <authorList>
            <person name="Kono N."/>
            <person name="Arakawa K."/>
        </authorList>
    </citation>
    <scope>NUCLEOTIDE SEQUENCE [LARGE SCALE GENOMIC DNA]</scope>
</reference>
<proteinExistence type="predicted"/>
<evidence type="ECO:0000256" key="1">
    <source>
        <dbReference type="SAM" id="MobiDB-lite"/>
    </source>
</evidence>
<feature type="region of interest" description="Disordered" evidence="1">
    <location>
        <begin position="47"/>
        <end position="67"/>
    </location>
</feature>
<protein>
    <submittedName>
        <fullName evidence="2">Uncharacterized protein</fullName>
    </submittedName>
</protein>
<sequence>MGHLAAWRGCPSFLSHAFRPNRTEAPPRSAFASRPVTPGVSYASFLRGPRPAPPSAASERPALGDNMNPDQAAKTAYVFQEVTTIFNMLGDIDTLFTQLQNAKSPLAKFQIIATRFNVAI</sequence>
<evidence type="ECO:0000313" key="3">
    <source>
        <dbReference type="Proteomes" id="UP001054837"/>
    </source>
</evidence>